<comment type="caution">
    <text evidence="2">The sequence shown here is derived from an EMBL/GenBank/DDBJ whole genome shotgun (WGS) entry which is preliminary data.</text>
</comment>
<dbReference type="RefSeq" id="WP_106394459.1">
    <property type="nucleotide sequence ID" value="NZ_PVNK01000229.1"/>
</dbReference>
<evidence type="ECO:0000313" key="2">
    <source>
        <dbReference type="EMBL" id="PRP91889.1"/>
    </source>
</evidence>
<evidence type="ECO:0000313" key="3">
    <source>
        <dbReference type="Proteomes" id="UP000237968"/>
    </source>
</evidence>
<gene>
    <name evidence="2" type="ORF">ENSA5_52320</name>
</gene>
<dbReference type="EMBL" id="PVNK01000229">
    <property type="protein sequence ID" value="PRP91889.1"/>
    <property type="molecule type" value="Genomic_DNA"/>
</dbReference>
<feature type="compositionally biased region" description="Basic and acidic residues" evidence="1">
    <location>
        <begin position="52"/>
        <end position="69"/>
    </location>
</feature>
<accession>A0A2S9XG96</accession>
<dbReference type="AlphaFoldDB" id="A0A2S9XG96"/>
<organism evidence="2 3">
    <name type="scientific">Enhygromyxa salina</name>
    <dbReference type="NCBI Taxonomy" id="215803"/>
    <lineage>
        <taxon>Bacteria</taxon>
        <taxon>Pseudomonadati</taxon>
        <taxon>Myxococcota</taxon>
        <taxon>Polyangia</taxon>
        <taxon>Nannocystales</taxon>
        <taxon>Nannocystaceae</taxon>
        <taxon>Enhygromyxa</taxon>
    </lineage>
</organism>
<proteinExistence type="predicted"/>
<dbReference type="Proteomes" id="UP000237968">
    <property type="component" value="Unassembled WGS sequence"/>
</dbReference>
<name>A0A2S9XG96_9BACT</name>
<sequence length="69" mass="7285">MLTGCAPARHQNEAAESPGEIALVEAGPTAPQVAAPTEPAEPLAGRASRSAPRQEDREQWSRVPDDLEP</sequence>
<reference evidence="2 3" key="1">
    <citation type="submission" date="2018-03" db="EMBL/GenBank/DDBJ databases">
        <title>Draft Genome Sequences of the Obligatory Marine Myxobacteria Enhygromyxa salina SWB005.</title>
        <authorList>
            <person name="Poehlein A."/>
            <person name="Moghaddam J.A."/>
            <person name="Harms H."/>
            <person name="Alanjari M."/>
            <person name="Koenig G.M."/>
            <person name="Daniel R."/>
            <person name="Schaeberle T.F."/>
        </authorList>
    </citation>
    <scope>NUCLEOTIDE SEQUENCE [LARGE SCALE GENOMIC DNA]</scope>
    <source>
        <strain evidence="2 3">SWB005</strain>
    </source>
</reference>
<protein>
    <submittedName>
        <fullName evidence="2">Uncharacterized protein</fullName>
    </submittedName>
</protein>
<evidence type="ECO:0000256" key="1">
    <source>
        <dbReference type="SAM" id="MobiDB-lite"/>
    </source>
</evidence>
<keyword evidence="3" id="KW-1185">Reference proteome</keyword>
<feature type="region of interest" description="Disordered" evidence="1">
    <location>
        <begin position="1"/>
        <end position="69"/>
    </location>
</feature>